<gene>
    <name evidence="2" type="ORF">LTR36_009973</name>
</gene>
<organism evidence="2 3">
    <name type="scientific">Oleoguttula mirabilis</name>
    <dbReference type="NCBI Taxonomy" id="1507867"/>
    <lineage>
        <taxon>Eukaryota</taxon>
        <taxon>Fungi</taxon>
        <taxon>Dikarya</taxon>
        <taxon>Ascomycota</taxon>
        <taxon>Pezizomycotina</taxon>
        <taxon>Dothideomycetes</taxon>
        <taxon>Dothideomycetidae</taxon>
        <taxon>Mycosphaerellales</taxon>
        <taxon>Teratosphaeriaceae</taxon>
        <taxon>Oleoguttula</taxon>
    </lineage>
</organism>
<evidence type="ECO:0000313" key="2">
    <source>
        <dbReference type="EMBL" id="KAK4539931.1"/>
    </source>
</evidence>
<dbReference type="GO" id="GO:0005737">
    <property type="term" value="C:cytoplasm"/>
    <property type="evidence" value="ECO:0007669"/>
    <property type="project" value="TreeGrafter"/>
</dbReference>
<feature type="compositionally biased region" description="Basic and acidic residues" evidence="1">
    <location>
        <begin position="724"/>
        <end position="741"/>
    </location>
</feature>
<dbReference type="PANTHER" id="PTHR31010:SF2">
    <property type="entry name" value="RAN-SPECIFIC GTPASE-ACTIVATING PROTEIN 30"/>
    <property type="match status" value="1"/>
</dbReference>
<reference evidence="2 3" key="1">
    <citation type="submission" date="2021-11" db="EMBL/GenBank/DDBJ databases">
        <title>Black yeast isolated from Biological Soil Crust.</title>
        <authorList>
            <person name="Kurbessoian T."/>
        </authorList>
    </citation>
    <scope>NUCLEOTIDE SEQUENCE [LARGE SCALE GENOMIC DNA]</scope>
    <source>
        <strain evidence="2 3">CCFEE 5522</strain>
    </source>
</reference>
<feature type="compositionally biased region" description="Acidic residues" evidence="1">
    <location>
        <begin position="429"/>
        <end position="441"/>
    </location>
</feature>
<dbReference type="InterPro" id="IPR008812">
    <property type="entry name" value="Ran_GTP-bd-rel"/>
</dbReference>
<evidence type="ECO:0000313" key="3">
    <source>
        <dbReference type="Proteomes" id="UP001324427"/>
    </source>
</evidence>
<keyword evidence="3" id="KW-1185">Reference proteome</keyword>
<protein>
    <recommendedName>
        <fullName evidence="4">Ran-binding-domain-containing protein</fullName>
    </recommendedName>
</protein>
<comment type="caution">
    <text evidence="2">The sequence shown here is derived from an EMBL/GenBank/DDBJ whole genome shotgun (WGS) entry which is preliminary data.</text>
</comment>
<proteinExistence type="predicted"/>
<sequence length="758" mass="83533">MDILLNRVTAQAVNYAIRSGVTITATYAIKQCGRLLKEAPRSKDREELMLLQLRLESKIRIISPAIDMIELISARGNTSLESAVSLTKDIRYEIQKLGTRLSNAANEEELLRRKSTRAKSREESEWELKAIISAIKALLVRIEDAVPLISLAITTSGVTLSTKLSGTISPSRLLQASTFLTAADSKYTAEPGSRQQVGPTYTISLYMLFAGHAGRMANEQGIRGTTWKEVIHKARVKLMRVPLDQLYNLPGEASPNHGCPADMLPGDAKAAEFAYQLVIVEDLDDDRVHTFEENEPQPGPFDGVPNAGIRDILPVHEVSKIFYADTGKILNIGGDSDVNSPVLLLRRDVHARPPRRMMHKSEMEHRDYFDSPAANGGYETDDMQSELHAQFERESAPNTPVKETRPATSSAWRLPADLDPEWMALEVFSEETDSDSDAEDELGSRQPTGSRETSLEPSLTGALSKLNLRSSRTSNSTAANGHVLPSQHPTRHPTTQRAWPPIKTSLSLLEMLMKLTAIQQFRQESHLAIEDELLNFFLEDSATAGGGFDKGQRQRIRHDALKRVGFDPYDESPIKRRGEEYIAHARGAASPRPEFDPEVLPYDDAYGYEDAYHQSIEPGPSSYPPYSREATPSSPSPRPLMLQQTPSRTSTPGTPGSGVSEKHRSAVQAKYSQASSGGGRPASPQGQSQSHNLATPPSSTRSRQAFLRAQSEPGAKAGSPLAREFVRARDGSRERERHGDELIGTSPASEELDEAYEK</sequence>
<evidence type="ECO:0008006" key="4">
    <source>
        <dbReference type="Google" id="ProtNLM"/>
    </source>
</evidence>
<dbReference type="EMBL" id="JAVFHQ010000079">
    <property type="protein sequence ID" value="KAK4539931.1"/>
    <property type="molecule type" value="Genomic_DNA"/>
</dbReference>
<accession>A0AAV9J5B9</accession>
<dbReference type="Proteomes" id="UP001324427">
    <property type="component" value="Unassembled WGS sequence"/>
</dbReference>
<evidence type="ECO:0000256" key="1">
    <source>
        <dbReference type="SAM" id="MobiDB-lite"/>
    </source>
</evidence>
<dbReference type="PANTHER" id="PTHR31010">
    <property type="entry name" value="RAN-SPECIFIC GTPASE-ACTIVATING PROTEIN 30-RELATED"/>
    <property type="match status" value="1"/>
</dbReference>
<feature type="compositionally biased region" description="Basic and acidic residues" evidence="1">
    <location>
        <begin position="359"/>
        <end position="369"/>
    </location>
</feature>
<feature type="compositionally biased region" description="Low complexity" evidence="1">
    <location>
        <begin position="645"/>
        <end position="658"/>
    </location>
</feature>
<feature type="region of interest" description="Disordered" evidence="1">
    <location>
        <begin position="429"/>
        <end position="498"/>
    </location>
</feature>
<feature type="compositionally biased region" description="Polar residues" evidence="1">
    <location>
        <begin position="684"/>
        <end position="703"/>
    </location>
</feature>
<dbReference type="AlphaFoldDB" id="A0AAV9J5B9"/>
<feature type="compositionally biased region" description="Polar residues" evidence="1">
    <location>
        <begin position="445"/>
        <end position="457"/>
    </location>
</feature>
<dbReference type="GO" id="GO:0030695">
    <property type="term" value="F:GTPase regulator activity"/>
    <property type="evidence" value="ECO:0007669"/>
    <property type="project" value="TreeGrafter"/>
</dbReference>
<dbReference type="Pfam" id="PF05508">
    <property type="entry name" value="Ran-binding"/>
    <property type="match status" value="1"/>
</dbReference>
<name>A0AAV9J5B9_9PEZI</name>
<dbReference type="GO" id="GO:0005634">
    <property type="term" value="C:nucleus"/>
    <property type="evidence" value="ECO:0007669"/>
    <property type="project" value="TreeGrafter"/>
</dbReference>
<feature type="region of interest" description="Disordered" evidence="1">
    <location>
        <begin position="355"/>
        <end position="415"/>
    </location>
</feature>
<feature type="compositionally biased region" description="Polar residues" evidence="1">
    <location>
        <begin position="467"/>
        <end position="479"/>
    </location>
</feature>
<feature type="region of interest" description="Disordered" evidence="1">
    <location>
        <begin position="613"/>
        <end position="758"/>
    </location>
</feature>